<feature type="transmembrane region" description="Helical" evidence="4">
    <location>
        <begin position="40"/>
        <end position="59"/>
    </location>
</feature>
<name>A0A3B0RMQ1_9ZZZZ</name>
<dbReference type="GO" id="GO:0017004">
    <property type="term" value="P:cytochrome complex assembly"/>
    <property type="evidence" value="ECO:0007669"/>
    <property type="project" value="UniProtKB-KW"/>
</dbReference>
<feature type="transmembrane region" description="Helical" evidence="4">
    <location>
        <begin position="264"/>
        <end position="281"/>
    </location>
</feature>
<accession>A0A3B0RMQ1</accession>
<feature type="transmembrane region" description="Helical" evidence="4">
    <location>
        <begin position="6"/>
        <end position="28"/>
    </location>
</feature>
<dbReference type="GO" id="GO:0020037">
    <property type="term" value="F:heme binding"/>
    <property type="evidence" value="ECO:0007669"/>
    <property type="project" value="InterPro"/>
</dbReference>
<dbReference type="InterPro" id="IPR002541">
    <property type="entry name" value="Cyt_c_assembly"/>
</dbReference>
<feature type="domain" description="Cytochrome c assembly protein" evidence="5">
    <location>
        <begin position="86"/>
        <end position="310"/>
    </location>
</feature>
<feature type="transmembrane region" description="Helical" evidence="4">
    <location>
        <begin position="190"/>
        <end position="210"/>
    </location>
</feature>
<gene>
    <name evidence="7" type="ORF">MNBD_ACTINO01-1858</name>
</gene>
<dbReference type="PANTHER" id="PTHR43653">
    <property type="entry name" value="CYTOCHROME C ASSEMBLY PROTEIN-RELATED"/>
    <property type="match status" value="1"/>
</dbReference>
<feature type="transmembrane region" description="Helical" evidence="4">
    <location>
        <begin position="117"/>
        <end position="135"/>
    </location>
</feature>
<dbReference type="PRINTS" id="PR01410">
    <property type="entry name" value="CCBIOGENESIS"/>
</dbReference>
<dbReference type="PANTHER" id="PTHR43653:SF1">
    <property type="entry name" value="CYTOCHROME C-TYPE BIOGENESIS PROTEIN CCMF"/>
    <property type="match status" value="1"/>
</dbReference>
<sequence>MIAFAGYLAIFVALGASLAVTVQGARYSKSGDASKLRTPVLVLLGSAGLAFLLLEIGILRYDFSIAYIANNTSTTTPYLFLFAAAWAALEGSIVLWGLVLAVFIYLVWRQVGDKDGLGVLALSIMGGIAIFWFGLMATAGNPFAVCTNAASIGCSDSSWWPFVQAVAPLDGRGPNPLLQNHFMMAVHPPLLYIGFVGFTVPFGFAIAALIRRDFGRAWLDRTHRWSLIAWVFLTGGILIGGWWSYEVLGWGGFWAWDPVENSSFLPWLLATAFIHSAIVQRRRGMLQAWNFILVIATFAFTILGTFITRSGVIASVHAFSQSVVGPALLGLLSVVVIGSLGLFVWRSSEIAQAPRLDSLSSREGYILANNLLLTVFTFTVLFGTMYPMLVEAASGDQVAVGRPFFDRASIPIALLLLLILGIGSVSPWRVATPKVLWERLRLATVVGLISGALAVAVWGIDSNAVIATIVLTFFVLTAIINRFISVVRARPESAPKAATKVLRNEPGYWGGQIAHIGIALMAISIATTGGLAVRDTVALTQGETAVVGGYCLRYVEPVSRVEPNRTVSGVIVEVMDESCTNVKDVLEPRVNTYPGAVQPIGTPAVAEGLVNDVYLAIAGGSAERIELNVFVFPLQGLVWFGGFVVILGGLFAMVPKPNRQHRTSKDEETLETAVEAGESDD</sequence>
<evidence type="ECO:0000256" key="1">
    <source>
        <dbReference type="ARBA" id="ARBA00009186"/>
    </source>
</evidence>
<dbReference type="GO" id="GO:0015232">
    <property type="term" value="F:heme transmembrane transporter activity"/>
    <property type="evidence" value="ECO:0007669"/>
    <property type="project" value="InterPro"/>
</dbReference>
<feature type="transmembrane region" description="Helical" evidence="4">
    <location>
        <begin position="508"/>
        <end position="533"/>
    </location>
</feature>
<feature type="transmembrane region" description="Helical" evidence="4">
    <location>
        <begin position="366"/>
        <end position="388"/>
    </location>
</feature>
<feature type="domain" description="Cytochrome c-type biogenesis protein CcmF C-terminal" evidence="6">
    <location>
        <begin position="329"/>
        <end position="654"/>
    </location>
</feature>
<comment type="similarity">
    <text evidence="1">Belongs to the CcmF/CycK/Ccl1/NrfE/CcsA family.</text>
</comment>
<evidence type="ECO:0000256" key="2">
    <source>
        <dbReference type="ARBA" id="ARBA00022748"/>
    </source>
</evidence>
<feature type="transmembrane region" description="Helical" evidence="4">
    <location>
        <begin position="327"/>
        <end position="345"/>
    </location>
</feature>
<feature type="transmembrane region" description="Helical" evidence="4">
    <location>
        <begin position="79"/>
        <end position="108"/>
    </location>
</feature>
<feature type="transmembrane region" description="Helical" evidence="4">
    <location>
        <begin position="440"/>
        <end position="460"/>
    </location>
</feature>
<dbReference type="EMBL" id="UOEI01000024">
    <property type="protein sequence ID" value="VAV89926.1"/>
    <property type="molecule type" value="Genomic_DNA"/>
</dbReference>
<dbReference type="GO" id="GO:0016829">
    <property type="term" value="F:lyase activity"/>
    <property type="evidence" value="ECO:0007669"/>
    <property type="project" value="UniProtKB-KW"/>
</dbReference>
<dbReference type="Pfam" id="PF01578">
    <property type="entry name" value="Cytochrom_C_asm"/>
    <property type="match status" value="1"/>
</dbReference>
<dbReference type="AlphaFoldDB" id="A0A3B0RMQ1"/>
<keyword evidence="4" id="KW-0472">Membrane</keyword>
<proteinExistence type="inferred from homology"/>
<evidence type="ECO:0000259" key="5">
    <source>
        <dbReference type="Pfam" id="PF01578"/>
    </source>
</evidence>
<feature type="region of interest" description="Disordered" evidence="3">
    <location>
        <begin position="662"/>
        <end position="681"/>
    </location>
</feature>
<dbReference type="Pfam" id="PF16327">
    <property type="entry name" value="CcmF_C"/>
    <property type="match status" value="1"/>
</dbReference>
<organism evidence="7">
    <name type="scientific">hydrothermal vent metagenome</name>
    <dbReference type="NCBI Taxonomy" id="652676"/>
    <lineage>
        <taxon>unclassified sequences</taxon>
        <taxon>metagenomes</taxon>
        <taxon>ecological metagenomes</taxon>
    </lineage>
</organism>
<feature type="transmembrane region" description="Helical" evidence="4">
    <location>
        <begin position="637"/>
        <end position="655"/>
    </location>
</feature>
<keyword evidence="7" id="KW-0456">Lyase</keyword>
<dbReference type="InterPro" id="IPR032523">
    <property type="entry name" value="CcmF_C"/>
</dbReference>
<evidence type="ECO:0000256" key="4">
    <source>
        <dbReference type="SAM" id="Phobius"/>
    </source>
</evidence>
<evidence type="ECO:0000256" key="3">
    <source>
        <dbReference type="SAM" id="MobiDB-lite"/>
    </source>
</evidence>
<feature type="transmembrane region" description="Helical" evidence="4">
    <location>
        <begin position="408"/>
        <end position="428"/>
    </location>
</feature>
<keyword evidence="4" id="KW-1133">Transmembrane helix</keyword>
<keyword evidence="4" id="KW-0812">Transmembrane</keyword>
<dbReference type="InterPro" id="IPR003567">
    <property type="entry name" value="Cyt_c_biogenesis"/>
</dbReference>
<reference evidence="7" key="1">
    <citation type="submission" date="2018-06" db="EMBL/GenBank/DDBJ databases">
        <authorList>
            <person name="Zhirakovskaya E."/>
        </authorList>
    </citation>
    <scope>NUCLEOTIDE SEQUENCE</scope>
</reference>
<dbReference type="GO" id="GO:0016020">
    <property type="term" value="C:membrane"/>
    <property type="evidence" value="ECO:0007669"/>
    <property type="project" value="InterPro"/>
</dbReference>
<feature type="transmembrane region" description="Helical" evidence="4">
    <location>
        <begin position="466"/>
        <end position="487"/>
    </location>
</feature>
<protein>
    <submittedName>
        <fullName evidence="7">Cytochrome c heme lyase subunit CcmF</fullName>
    </submittedName>
</protein>
<feature type="transmembrane region" description="Helical" evidence="4">
    <location>
        <begin position="288"/>
        <end position="307"/>
    </location>
</feature>
<evidence type="ECO:0000313" key="7">
    <source>
        <dbReference type="EMBL" id="VAV89926.1"/>
    </source>
</evidence>
<feature type="transmembrane region" description="Helical" evidence="4">
    <location>
        <begin position="222"/>
        <end position="244"/>
    </location>
</feature>
<keyword evidence="2" id="KW-0201">Cytochrome c-type biogenesis</keyword>
<evidence type="ECO:0000259" key="6">
    <source>
        <dbReference type="Pfam" id="PF16327"/>
    </source>
</evidence>